<dbReference type="UniPathway" id="UPA00253">
    <property type="reaction ID" value="UER00329"/>
</dbReference>
<gene>
    <name evidence="4" type="primary">BNA5</name>
    <name evidence="6" type="ORF">RirG_173040</name>
</gene>
<feature type="binding site" evidence="4">
    <location>
        <position position="302"/>
    </location>
    <ligand>
        <name>pyridoxal 5'-phosphate</name>
        <dbReference type="ChEBI" id="CHEBI:597326"/>
    </ligand>
</feature>
<comment type="subunit">
    <text evidence="4 5">Homodimer.</text>
</comment>
<dbReference type="GO" id="GO:0034354">
    <property type="term" value="P:'de novo' NAD+ biosynthetic process from L-tryptophan"/>
    <property type="evidence" value="ECO:0007669"/>
    <property type="project" value="UniProtKB-UniRule"/>
</dbReference>
<dbReference type="EMBL" id="JEMT01025789">
    <property type="protein sequence ID" value="EXX61254.1"/>
    <property type="molecule type" value="Genomic_DNA"/>
</dbReference>
<dbReference type="GO" id="GO:0019441">
    <property type="term" value="P:L-tryptophan catabolic process to kynurenine"/>
    <property type="evidence" value="ECO:0007669"/>
    <property type="project" value="TreeGrafter"/>
</dbReference>
<keyword evidence="7" id="KW-1185">Reference proteome</keyword>
<dbReference type="UniPathway" id="UPA00334">
    <property type="reaction ID" value="UER00455"/>
</dbReference>
<feature type="binding site" evidence="4">
    <location>
        <position position="163"/>
    </location>
    <ligand>
        <name>pyridoxal 5'-phosphate</name>
        <dbReference type="ChEBI" id="CHEBI:597326"/>
    </ligand>
</feature>
<dbReference type="SUPFAM" id="SSF53383">
    <property type="entry name" value="PLP-dependent transferases"/>
    <property type="match status" value="1"/>
</dbReference>
<feature type="binding site" evidence="4">
    <location>
        <position position="248"/>
    </location>
    <ligand>
        <name>pyridoxal 5'-phosphate</name>
        <dbReference type="ChEBI" id="CHEBI:597326"/>
    </ligand>
</feature>
<protein>
    <recommendedName>
        <fullName evidence="4 5">Kynureninase</fullName>
        <ecNumber evidence="4 5">3.7.1.3</ecNumber>
    </recommendedName>
    <alternativeName>
        <fullName evidence="4">Biosynthesis of nicotinic acid protein 5</fullName>
    </alternativeName>
    <alternativeName>
        <fullName evidence="4">L-kynurenine hydrolase</fullName>
    </alternativeName>
</protein>
<keyword evidence="3 4" id="KW-0663">Pyridoxal phosphate</keyword>
<dbReference type="Pfam" id="PF22580">
    <property type="entry name" value="KYNU_C"/>
    <property type="match status" value="1"/>
</dbReference>
<comment type="catalytic activity">
    <reaction evidence="4 5">
        <text>L-kynurenine + H2O = anthranilate + L-alanine + H(+)</text>
        <dbReference type="Rhea" id="RHEA:16813"/>
        <dbReference type="ChEBI" id="CHEBI:15377"/>
        <dbReference type="ChEBI" id="CHEBI:15378"/>
        <dbReference type="ChEBI" id="CHEBI:16567"/>
        <dbReference type="ChEBI" id="CHEBI:57959"/>
        <dbReference type="ChEBI" id="CHEBI:57972"/>
        <dbReference type="EC" id="3.7.1.3"/>
    </reaction>
</comment>
<comment type="pathway">
    <text evidence="4 5">Cofactor biosynthesis; NAD(+) biosynthesis; quinolinate from L-kynurenine: step 2/3.</text>
</comment>
<comment type="subcellular location">
    <subcellularLocation>
        <location evidence="4 5">Cytoplasm</location>
    </subcellularLocation>
</comment>
<proteinExistence type="inferred from homology"/>
<dbReference type="NCBIfam" id="TIGR01814">
    <property type="entry name" value="kynureninase"/>
    <property type="match status" value="1"/>
</dbReference>
<feature type="binding site" evidence="4">
    <location>
        <position position="361"/>
    </location>
    <ligand>
        <name>pyridoxal 5'-phosphate</name>
        <dbReference type="ChEBI" id="CHEBI:597326"/>
    </ligand>
</feature>
<evidence type="ECO:0000256" key="3">
    <source>
        <dbReference type="ARBA" id="ARBA00022898"/>
    </source>
</evidence>
<sequence>MFGILAPHLKEFTDDLSDEIKYQKIKHGVKDVKEFLEKLANRGKVDPLSNDFAKYLDENDKLKYLRYEFTIPKARDIVSDGVEALSPEDDSVYFCGNSLGLMPRRTRDLVNQELDVWASSGVVGHFKHKHKRPWISIEDNVIDKMAEIVGAKPIEVAVMNTLTSNLHLLMASFYTPTTKKNRKKILIEPMAFPSDLYAVESQIRFHGLDPAKELIKVTPPEGENVVPLDNILKIIEKEGHTISLVLFSGVHYYTGQFFKIKKITEAAQKKGCIVGLDLSHAVGNVVLKLHKWGVDFAAWCSYKYLNSGPGGIAGIFLHERHANDFNRPRFAGWWGSDRGTRFQVDQQFKPIPGAGGFQVSNPSVLNMVSLIASLELFSKTSMVHLRAKSILLTGYLEYLLDKQVNGLGFKIISPRDPHQRGCQLSLKFLDKNVRDKVSRELMSYGIVIDERDDTIRVAPTPMYNNFSEVFKFVKALKIIMSDLGIKK</sequence>
<name>A0A015K1J8_RHIIW</name>
<comment type="function">
    <text evidence="4 5">Catalyzes the cleavage of L-kynurenine (L-Kyn) and L-3-hydroxykynurenine (L-3OHKyn) into anthranilic acid (AA) and 3-hydroxyanthranilic acid (3-OHAA), respectively.</text>
</comment>
<dbReference type="Proteomes" id="UP000022910">
    <property type="component" value="Unassembled WGS sequence"/>
</dbReference>
<dbReference type="GO" id="GO:0043420">
    <property type="term" value="P:anthranilate metabolic process"/>
    <property type="evidence" value="ECO:0007669"/>
    <property type="project" value="UniProtKB-UniRule"/>
</dbReference>
<keyword evidence="2 4" id="KW-0378">Hydrolase</keyword>
<feature type="binding site" evidence="4">
    <location>
        <position position="280"/>
    </location>
    <ligand>
        <name>pyridoxal 5'-phosphate</name>
        <dbReference type="ChEBI" id="CHEBI:597326"/>
    </ligand>
</feature>
<comment type="similarity">
    <text evidence="4 5">Belongs to the kynureninase family.</text>
</comment>
<keyword evidence="1 4" id="KW-0662">Pyridine nucleotide biosynthesis</keyword>
<dbReference type="GO" id="GO:0030429">
    <property type="term" value="F:kynureninase activity"/>
    <property type="evidence" value="ECO:0007669"/>
    <property type="project" value="UniProtKB-UniRule"/>
</dbReference>
<feature type="modified residue" description="N6-(pyridoxal phosphate)lysine" evidence="4">
    <location>
        <position position="303"/>
    </location>
</feature>
<accession>A0A015K1J8</accession>
<dbReference type="OrthoDB" id="5978656at2759"/>
<dbReference type="PANTHER" id="PTHR14084:SF0">
    <property type="entry name" value="KYNURENINASE"/>
    <property type="match status" value="1"/>
</dbReference>
<dbReference type="Gene3D" id="3.90.1150.10">
    <property type="entry name" value="Aspartate Aminotransferase, domain 1"/>
    <property type="match status" value="1"/>
</dbReference>
<feature type="binding site" evidence="4">
    <location>
        <begin position="192"/>
        <end position="195"/>
    </location>
    <ligand>
        <name>pyridoxal 5'-phosphate</name>
        <dbReference type="ChEBI" id="CHEBI:597326"/>
    </ligand>
</feature>
<dbReference type="GO" id="GO:0019805">
    <property type="term" value="P:quinolinate biosynthetic process"/>
    <property type="evidence" value="ECO:0007669"/>
    <property type="project" value="UniProtKB-UniRule"/>
</dbReference>
<dbReference type="PANTHER" id="PTHR14084">
    <property type="entry name" value="KYNURENINASE"/>
    <property type="match status" value="1"/>
</dbReference>
<comment type="cofactor">
    <cofactor evidence="4 5">
        <name>pyridoxal 5'-phosphate</name>
        <dbReference type="ChEBI" id="CHEBI:597326"/>
    </cofactor>
</comment>
<evidence type="ECO:0000313" key="7">
    <source>
        <dbReference type="Proteomes" id="UP000022910"/>
    </source>
</evidence>
<dbReference type="InterPro" id="IPR015424">
    <property type="entry name" value="PyrdxlP-dep_Trfase"/>
</dbReference>
<dbReference type="InterPro" id="IPR015421">
    <property type="entry name" value="PyrdxlP-dep_Trfase_major"/>
</dbReference>
<dbReference type="AlphaFoldDB" id="A0A015K1J8"/>
<dbReference type="STRING" id="1432141.A0A015K1J8"/>
<feature type="binding site" evidence="4">
    <location>
        <position position="333"/>
    </location>
    <ligand>
        <name>pyridoxal 5'-phosphate</name>
        <dbReference type="ChEBI" id="CHEBI:597326"/>
    </ligand>
</feature>
<reference evidence="6 7" key="1">
    <citation type="submission" date="2014-02" db="EMBL/GenBank/DDBJ databases">
        <title>Single nucleus genome sequencing reveals high similarity among nuclei of an endomycorrhizal fungus.</title>
        <authorList>
            <person name="Lin K."/>
            <person name="Geurts R."/>
            <person name="Zhang Z."/>
            <person name="Limpens E."/>
            <person name="Saunders D.G."/>
            <person name="Mu D."/>
            <person name="Pang E."/>
            <person name="Cao H."/>
            <person name="Cha H."/>
            <person name="Lin T."/>
            <person name="Zhou Q."/>
            <person name="Shang Y."/>
            <person name="Li Y."/>
            <person name="Ivanov S."/>
            <person name="Sharma T."/>
            <person name="Velzen R.V."/>
            <person name="Ruijter N.D."/>
            <person name="Aanen D.K."/>
            <person name="Win J."/>
            <person name="Kamoun S."/>
            <person name="Bisseling T."/>
            <person name="Huang S."/>
        </authorList>
    </citation>
    <scope>NUCLEOTIDE SEQUENCE [LARGE SCALE GENOMIC DNA]</scope>
    <source>
        <strain evidence="7">DAOM197198w</strain>
    </source>
</reference>
<dbReference type="FunFam" id="3.40.640.10:FF:000031">
    <property type="entry name" value="Kynureninase"/>
    <property type="match status" value="1"/>
</dbReference>
<dbReference type="InterPro" id="IPR010111">
    <property type="entry name" value="Kynureninase"/>
</dbReference>
<dbReference type="GO" id="GO:0097053">
    <property type="term" value="P:L-kynurenine catabolic process"/>
    <property type="evidence" value="ECO:0007669"/>
    <property type="project" value="UniProtKB-UniRule"/>
</dbReference>
<dbReference type="SMR" id="A0A015K1J8"/>
<feature type="binding site" evidence="4">
    <location>
        <position position="162"/>
    </location>
    <ligand>
        <name>pyridoxal 5'-phosphate</name>
        <dbReference type="ChEBI" id="CHEBI:597326"/>
    </ligand>
</feature>
<organism evidence="6 7">
    <name type="scientific">Rhizophagus irregularis (strain DAOM 197198w)</name>
    <name type="common">Glomus intraradices</name>
    <dbReference type="NCBI Taxonomy" id="1432141"/>
    <lineage>
        <taxon>Eukaryota</taxon>
        <taxon>Fungi</taxon>
        <taxon>Fungi incertae sedis</taxon>
        <taxon>Mucoromycota</taxon>
        <taxon>Glomeromycotina</taxon>
        <taxon>Glomeromycetes</taxon>
        <taxon>Glomerales</taxon>
        <taxon>Glomeraceae</taxon>
        <taxon>Rhizophagus</taxon>
    </lineage>
</organism>
<keyword evidence="4 5" id="KW-0963">Cytoplasm</keyword>
<dbReference type="GO" id="GO:0005737">
    <property type="term" value="C:cytoplasm"/>
    <property type="evidence" value="ECO:0007669"/>
    <property type="project" value="UniProtKB-SubCell"/>
</dbReference>
<comment type="pathway">
    <text evidence="4 5">Amino-acid degradation; L-kynurenine degradation; L-alanine and anthranilate from L-kynurenine: step 1/1.</text>
</comment>
<evidence type="ECO:0000256" key="1">
    <source>
        <dbReference type="ARBA" id="ARBA00022642"/>
    </source>
</evidence>
<comment type="catalytic activity">
    <reaction evidence="5">
        <text>3-hydroxy-L-kynurenine + H2O = 3-hydroxyanthranilate + L-alanine + H(+)</text>
        <dbReference type="Rhea" id="RHEA:25143"/>
        <dbReference type="ChEBI" id="CHEBI:15377"/>
        <dbReference type="ChEBI" id="CHEBI:15378"/>
        <dbReference type="ChEBI" id="CHEBI:36559"/>
        <dbReference type="ChEBI" id="CHEBI:57972"/>
        <dbReference type="ChEBI" id="CHEBI:58125"/>
        <dbReference type="EC" id="3.7.1.3"/>
    </reaction>
</comment>
<evidence type="ECO:0000256" key="2">
    <source>
        <dbReference type="ARBA" id="ARBA00022801"/>
    </source>
</evidence>
<evidence type="ECO:0000256" key="4">
    <source>
        <dbReference type="HAMAP-Rule" id="MF_03017"/>
    </source>
</evidence>
<evidence type="ECO:0000313" key="6">
    <source>
        <dbReference type="EMBL" id="EXX61254.1"/>
    </source>
</evidence>
<feature type="binding site" evidence="4">
    <location>
        <position position="277"/>
    </location>
    <ligand>
        <name>pyridoxal 5'-phosphate</name>
        <dbReference type="ChEBI" id="CHEBI:597326"/>
    </ligand>
</feature>
<dbReference type="HAMAP" id="MF_01970">
    <property type="entry name" value="Kynureninase"/>
    <property type="match status" value="1"/>
</dbReference>
<dbReference type="Gene3D" id="3.40.640.10">
    <property type="entry name" value="Type I PLP-dependent aspartate aminotransferase-like (Major domain)"/>
    <property type="match status" value="1"/>
</dbReference>
<evidence type="ECO:0000256" key="5">
    <source>
        <dbReference type="PIRNR" id="PIRNR038800"/>
    </source>
</evidence>
<dbReference type="InterPro" id="IPR015422">
    <property type="entry name" value="PyrdxlP-dep_Trfase_small"/>
</dbReference>
<dbReference type="GO" id="GO:0030170">
    <property type="term" value="F:pyridoxal phosphate binding"/>
    <property type="evidence" value="ECO:0007669"/>
    <property type="project" value="UniProtKB-UniRule"/>
</dbReference>
<dbReference type="PIRSF" id="PIRSF038800">
    <property type="entry name" value="KYNU"/>
    <property type="match status" value="1"/>
</dbReference>
<comment type="caution">
    <text evidence="6">The sequence shown here is derived from an EMBL/GenBank/DDBJ whole genome shotgun (WGS) entry which is preliminary data.</text>
</comment>
<dbReference type="EC" id="3.7.1.3" evidence="4 5"/>